<evidence type="ECO:0000256" key="1">
    <source>
        <dbReference type="SAM" id="SignalP"/>
    </source>
</evidence>
<gene>
    <name evidence="2" type="ORF">C8F04DRAFT_646963</name>
</gene>
<dbReference type="AlphaFoldDB" id="A0AAD6SUD2"/>
<comment type="caution">
    <text evidence="2">The sequence shown here is derived from an EMBL/GenBank/DDBJ whole genome shotgun (WGS) entry which is preliminary data.</text>
</comment>
<accession>A0AAD6SUD2</accession>
<organism evidence="2 3">
    <name type="scientific">Mycena alexandri</name>
    <dbReference type="NCBI Taxonomy" id="1745969"/>
    <lineage>
        <taxon>Eukaryota</taxon>
        <taxon>Fungi</taxon>
        <taxon>Dikarya</taxon>
        <taxon>Basidiomycota</taxon>
        <taxon>Agaricomycotina</taxon>
        <taxon>Agaricomycetes</taxon>
        <taxon>Agaricomycetidae</taxon>
        <taxon>Agaricales</taxon>
        <taxon>Marasmiineae</taxon>
        <taxon>Mycenaceae</taxon>
        <taxon>Mycena</taxon>
    </lineage>
</organism>
<evidence type="ECO:0000313" key="2">
    <source>
        <dbReference type="EMBL" id="KAJ7032815.1"/>
    </source>
</evidence>
<proteinExistence type="predicted"/>
<evidence type="ECO:0000313" key="3">
    <source>
        <dbReference type="Proteomes" id="UP001218188"/>
    </source>
</evidence>
<feature type="signal peptide" evidence="1">
    <location>
        <begin position="1"/>
        <end position="28"/>
    </location>
</feature>
<name>A0AAD6SUD2_9AGAR</name>
<keyword evidence="3" id="KW-1185">Reference proteome</keyword>
<reference evidence="2" key="1">
    <citation type="submission" date="2023-03" db="EMBL/GenBank/DDBJ databases">
        <title>Massive genome expansion in bonnet fungi (Mycena s.s.) driven by repeated elements and novel gene families across ecological guilds.</title>
        <authorList>
            <consortium name="Lawrence Berkeley National Laboratory"/>
            <person name="Harder C.B."/>
            <person name="Miyauchi S."/>
            <person name="Viragh M."/>
            <person name="Kuo A."/>
            <person name="Thoen E."/>
            <person name="Andreopoulos B."/>
            <person name="Lu D."/>
            <person name="Skrede I."/>
            <person name="Drula E."/>
            <person name="Henrissat B."/>
            <person name="Morin E."/>
            <person name="Kohler A."/>
            <person name="Barry K."/>
            <person name="LaButti K."/>
            <person name="Morin E."/>
            <person name="Salamov A."/>
            <person name="Lipzen A."/>
            <person name="Mereny Z."/>
            <person name="Hegedus B."/>
            <person name="Baldrian P."/>
            <person name="Stursova M."/>
            <person name="Weitz H."/>
            <person name="Taylor A."/>
            <person name="Grigoriev I.V."/>
            <person name="Nagy L.G."/>
            <person name="Martin F."/>
            <person name="Kauserud H."/>
        </authorList>
    </citation>
    <scope>NUCLEOTIDE SEQUENCE</scope>
    <source>
        <strain evidence="2">CBHHK200</strain>
    </source>
</reference>
<protein>
    <submittedName>
        <fullName evidence="2">Uncharacterized protein</fullName>
    </submittedName>
</protein>
<dbReference type="Proteomes" id="UP001218188">
    <property type="component" value="Unassembled WGS sequence"/>
</dbReference>
<keyword evidence="1" id="KW-0732">Signal</keyword>
<feature type="chain" id="PRO_5042173264" evidence="1">
    <location>
        <begin position="29"/>
        <end position="153"/>
    </location>
</feature>
<dbReference type="EMBL" id="JARJCM010000070">
    <property type="protein sequence ID" value="KAJ7032815.1"/>
    <property type="molecule type" value="Genomic_DNA"/>
</dbReference>
<sequence length="153" mass="16829">MRPYIYSNTGTLIAISMHLLGILARSSANSPGSSPQAKLLFSVGWRLTVVGQQVSLRSFGLFADYGFVSAEIIVWVTTPSRNQDFFSRPIAFFSSISIICRPTVFPRTMVTSDLRLGSGLHAQVFEVSSSLDELICVQERIQANRMTQAHGAQ</sequence>